<evidence type="ECO:0000313" key="2">
    <source>
        <dbReference type="RefSeq" id="XP_040924234.1"/>
    </source>
</evidence>
<accession>A0A8M1H725</accession>
<dbReference type="AlphaFoldDB" id="A0A8M1H725"/>
<sequence length="171" mass="19810">MGPATPMRQRMRQVRRAKRRADACIGLRESRDRYSYRIGHVTCISGAPNCVYKEAHTSTGFIYQKQFLNIYQRLTNSSGIMEPPPAKRKVSAVWDHFDLLSENKTIKQMVAKKYEEEKERVKMEVQQAVATTFGKTSTLKWAGRLQVPQLMPSRRFSGTWQRAILLGHRIH</sequence>
<protein>
    <submittedName>
        <fullName evidence="2">Uncharacterized protein LOC114844398 isoform X4</fullName>
    </submittedName>
</protein>
<organism evidence="1 2">
    <name type="scientific">Betta splendens</name>
    <name type="common">Siamese fighting fish</name>
    <dbReference type="NCBI Taxonomy" id="158456"/>
    <lineage>
        <taxon>Eukaryota</taxon>
        <taxon>Metazoa</taxon>
        <taxon>Chordata</taxon>
        <taxon>Craniata</taxon>
        <taxon>Vertebrata</taxon>
        <taxon>Euteleostomi</taxon>
        <taxon>Actinopterygii</taxon>
        <taxon>Neopterygii</taxon>
        <taxon>Teleostei</taxon>
        <taxon>Neoteleostei</taxon>
        <taxon>Acanthomorphata</taxon>
        <taxon>Anabantaria</taxon>
        <taxon>Anabantiformes</taxon>
        <taxon>Anabantoidei</taxon>
        <taxon>Osphronemidae</taxon>
        <taxon>Betta</taxon>
    </lineage>
</organism>
<dbReference type="RefSeq" id="XP_040924234.1">
    <property type="nucleotide sequence ID" value="XM_041068300.2"/>
</dbReference>
<proteinExistence type="predicted"/>
<evidence type="ECO:0000313" key="1">
    <source>
        <dbReference type="Proteomes" id="UP000515150"/>
    </source>
</evidence>
<name>A0A8M1H725_BETSP</name>
<dbReference type="GeneID" id="114844398"/>
<gene>
    <name evidence="2" type="primary">LOC114844398</name>
</gene>
<keyword evidence="1" id="KW-1185">Reference proteome</keyword>
<dbReference type="Proteomes" id="UP000515150">
    <property type="component" value="Chromosome 17"/>
</dbReference>
<reference evidence="2" key="1">
    <citation type="submission" date="2025-08" db="UniProtKB">
        <authorList>
            <consortium name="RefSeq"/>
        </authorList>
    </citation>
    <scope>IDENTIFICATION</scope>
</reference>